<proteinExistence type="inferred from homology"/>
<evidence type="ECO:0000256" key="1">
    <source>
        <dbReference type="ARBA" id="ARBA00005428"/>
    </source>
</evidence>
<dbReference type="InterPro" id="IPR003735">
    <property type="entry name" value="Metal_Tscrpt_repr"/>
</dbReference>
<keyword evidence="2" id="KW-0186">Copper</keyword>
<evidence type="ECO:0000256" key="3">
    <source>
        <dbReference type="SAM" id="MobiDB-lite"/>
    </source>
</evidence>
<dbReference type="PANTHER" id="PTHR33677">
    <property type="entry name" value="TRANSCRIPTIONAL REPRESSOR FRMR-RELATED"/>
    <property type="match status" value="1"/>
</dbReference>
<protein>
    <submittedName>
        <fullName evidence="4">DNA-binding FrmR family transcriptional regulator</fullName>
    </submittedName>
</protein>
<dbReference type="Pfam" id="PF02583">
    <property type="entry name" value="Trns_repr_metal"/>
    <property type="match status" value="1"/>
</dbReference>
<dbReference type="GO" id="GO:0003677">
    <property type="term" value="F:DNA binding"/>
    <property type="evidence" value="ECO:0007669"/>
    <property type="project" value="UniProtKB-KW"/>
</dbReference>
<comment type="caution">
    <text evidence="4">The sequence shown here is derived from an EMBL/GenBank/DDBJ whole genome shotgun (WGS) entry which is preliminary data.</text>
</comment>
<accession>A0A4Q7ZMK4</accession>
<evidence type="ECO:0000313" key="5">
    <source>
        <dbReference type="Proteomes" id="UP000292564"/>
    </source>
</evidence>
<organism evidence="4 5">
    <name type="scientific">Krasilnikovia cinnamomea</name>
    <dbReference type="NCBI Taxonomy" id="349313"/>
    <lineage>
        <taxon>Bacteria</taxon>
        <taxon>Bacillati</taxon>
        <taxon>Actinomycetota</taxon>
        <taxon>Actinomycetes</taxon>
        <taxon>Micromonosporales</taxon>
        <taxon>Micromonosporaceae</taxon>
        <taxon>Krasilnikovia</taxon>
    </lineage>
</organism>
<reference evidence="4 5" key="1">
    <citation type="submission" date="2019-02" db="EMBL/GenBank/DDBJ databases">
        <title>Sequencing the genomes of 1000 actinobacteria strains.</title>
        <authorList>
            <person name="Klenk H.-P."/>
        </authorList>
    </citation>
    <scope>NUCLEOTIDE SEQUENCE [LARGE SCALE GENOMIC DNA]</scope>
    <source>
        <strain evidence="4 5">DSM 45162</strain>
    </source>
</reference>
<dbReference type="GO" id="GO:0046872">
    <property type="term" value="F:metal ion binding"/>
    <property type="evidence" value="ECO:0007669"/>
    <property type="project" value="InterPro"/>
</dbReference>
<evidence type="ECO:0000313" key="4">
    <source>
        <dbReference type="EMBL" id="RZU51861.1"/>
    </source>
</evidence>
<dbReference type="PANTHER" id="PTHR33677:SF3">
    <property type="entry name" value="COPPER-SENSING TRANSCRIPTIONAL REPRESSOR RICR"/>
    <property type="match status" value="1"/>
</dbReference>
<feature type="region of interest" description="Disordered" evidence="3">
    <location>
        <begin position="1"/>
        <end position="25"/>
    </location>
</feature>
<dbReference type="GO" id="GO:0045892">
    <property type="term" value="P:negative regulation of DNA-templated transcription"/>
    <property type="evidence" value="ECO:0007669"/>
    <property type="project" value="UniProtKB-ARBA"/>
</dbReference>
<comment type="similarity">
    <text evidence="1">Belongs to the CsoR family.</text>
</comment>
<dbReference type="InterPro" id="IPR038390">
    <property type="entry name" value="Metal_Tscrpt_repr_sf"/>
</dbReference>
<gene>
    <name evidence="4" type="ORF">EV385_3697</name>
</gene>
<dbReference type="Proteomes" id="UP000292564">
    <property type="component" value="Unassembled WGS sequence"/>
</dbReference>
<dbReference type="Gene3D" id="1.20.58.1000">
    <property type="entry name" value="Metal-sensitive repressor, helix protomer"/>
    <property type="match status" value="1"/>
</dbReference>
<sequence length="110" mass="11525">MLAGMSDDIAPAEEPAHPGPHGYSGDKAALLGRLRRIEGQVRGLQRMVDEDTYCIDVLTQISAATRALQAVAVGLLEDHLAHCVVDAARAGDPGAKVKEASAAIARLVRS</sequence>
<evidence type="ECO:0000256" key="2">
    <source>
        <dbReference type="ARBA" id="ARBA00023008"/>
    </source>
</evidence>
<keyword evidence="4" id="KW-0238">DNA-binding</keyword>
<dbReference type="EMBL" id="SHKY01000001">
    <property type="protein sequence ID" value="RZU51861.1"/>
    <property type="molecule type" value="Genomic_DNA"/>
</dbReference>
<keyword evidence="5" id="KW-1185">Reference proteome</keyword>
<dbReference type="OrthoDB" id="9811244at2"/>
<dbReference type="CDD" id="cd10148">
    <property type="entry name" value="CsoR-like_DUF156"/>
    <property type="match status" value="1"/>
</dbReference>
<name>A0A4Q7ZMK4_9ACTN</name>
<dbReference type="AlphaFoldDB" id="A0A4Q7ZMK4"/>